<dbReference type="RefSeq" id="XP_045289997.1">
    <property type="nucleotide sequence ID" value="XM_045430102.1"/>
</dbReference>
<evidence type="ECO:0000313" key="3">
    <source>
        <dbReference type="Proteomes" id="UP000001631"/>
    </source>
</evidence>
<evidence type="ECO:0000256" key="1">
    <source>
        <dbReference type="SAM" id="MobiDB-lite"/>
    </source>
</evidence>
<protein>
    <submittedName>
        <fullName evidence="2">Uncharacterized protein</fullName>
    </submittedName>
</protein>
<sequence length="151" mass="15768">MHAASRSIIHNKQMTGHDHPSIRRGGLITLITAQEAKRSSPAAACGVRGSQPEPAPAPAPAPGPGPGLPTLLFLWIVVLPQTPVQHDMILKTLSPASVSALIEVSIHSHLSDALASSFFQIFPWGVIVLESFGSICFSLISPARDGQGVAG</sequence>
<feature type="compositionally biased region" description="Pro residues" evidence="1">
    <location>
        <begin position="53"/>
        <end position="63"/>
    </location>
</feature>
<evidence type="ECO:0000313" key="2">
    <source>
        <dbReference type="EMBL" id="EEH09516.1"/>
    </source>
</evidence>
<proteinExistence type="predicted"/>
<dbReference type="Proteomes" id="UP000001631">
    <property type="component" value="Unassembled WGS sequence"/>
</dbReference>
<feature type="region of interest" description="Disordered" evidence="1">
    <location>
        <begin position="41"/>
        <end position="63"/>
    </location>
</feature>
<dbReference type="GeneID" id="69036069"/>
<gene>
    <name evidence="2" type="ORF">HCBG_03053</name>
</gene>
<dbReference type="AlphaFoldDB" id="C0NI81"/>
<dbReference type="InParanoid" id="C0NI81"/>
<reference evidence="2" key="1">
    <citation type="submission" date="2009-02" db="EMBL/GenBank/DDBJ databases">
        <title>The Genome Sequence of Ajellomyces capsulatus strain G186AR.</title>
        <authorList>
            <consortium name="The Broad Institute Genome Sequencing Platform"/>
            <person name="Champion M."/>
            <person name="Cuomo C."/>
            <person name="Ma L.-J."/>
            <person name="Henn M.R."/>
            <person name="Sil A."/>
            <person name="Goldman B."/>
            <person name="Young S.K."/>
            <person name="Kodira C.D."/>
            <person name="Zeng Q."/>
            <person name="Koehrsen M."/>
            <person name="Alvarado L."/>
            <person name="Berlin A."/>
            <person name="Borenstein D."/>
            <person name="Chen Z."/>
            <person name="Engels R."/>
            <person name="Freedman E."/>
            <person name="Gellesch M."/>
            <person name="Goldberg J."/>
            <person name="Griggs A."/>
            <person name="Gujja S."/>
            <person name="Heiman D."/>
            <person name="Hepburn T."/>
            <person name="Howarth C."/>
            <person name="Jen D."/>
            <person name="Larson L."/>
            <person name="Lewis B."/>
            <person name="Mehta T."/>
            <person name="Park D."/>
            <person name="Pearson M."/>
            <person name="Roberts A."/>
            <person name="Saif S."/>
            <person name="Shea T."/>
            <person name="Shenoy N."/>
            <person name="Sisk P."/>
            <person name="Stolte C."/>
            <person name="Sykes S."/>
            <person name="Walk T."/>
            <person name="White J."/>
            <person name="Yandava C."/>
            <person name="Klein B."/>
            <person name="McEwen J.G."/>
            <person name="Puccia R."/>
            <person name="Goldman G.H."/>
            <person name="Felipe M.S."/>
            <person name="Nino-Vega G."/>
            <person name="San-Blas G."/>
            <person name="Taylor J."/>
            <person name="Mendoza L."/>
            <person name="Galagan J."/>
            <person name="Nusbaum C."/>
            <person name="Birren B."/>
        </authorList>
    </citation>
    <scope>NUCLEOTIDE SEQUENCE</scope>
    <source>
        <strain evidence="2">G186AR</strain>
    </source>
</reference>
<dbReference type="HOGENOM" id="CLU_1730902_0_0_1"/>
<dbReference type="EMBL" id="GG663365">
    <property type="protein sequence ID" value="EEH09516.1"/>
    <property type="molecule type" value="Genomic_DNA"/>
</dbReference>
<organism evidence="2 3">
    <name type="scientific">Ajellomyces capsulatus (strain G186AR / H82 / ATCC MYA-2454 / RMSCC 2432)</name>
    <name type="common">Darling's disease fungus</name>
    <name type="synonym">Histoplasma capsulatum</name>
    <dbReference type="NCBI Taxonomy" id="447093"/>
    <lineage>
        <taxon>Eukaryota</taxon>
        <taxon>Fungi</taxon>
        <taxon>Dikarya</taxon>
        <taxon>Ascomycota</taxon>
        <taxon>Pezizomycotina</taxon>
        <taxon>Eurotiomycetes</taxon>
        <taxon>Eurotiomycetidae</taxon>
        <taxon>Onygenales</taxon>
        <taxon>Ajellomycetaceae</taxon>
        <taxon>Histoplasma</taxon>
    </lineage>
</organism>
<name>C0NI81_AJECG</name>
<accession>C0NI81</accession>
<keyword evidence="3" id="KW-1185">Reference proteome</keyword>
<feature type="region of interest" description="Disordered" evidence="1">
    <location>
        <begin position="1"/>
        <end position="22"/>
    </location>
</feature>